<dbReference type="OrthoDB" id="9808602at2"/>
<keyword evidence="2" id="KW-0472">Membrane</keyword>
<dbReference type="AlphaFoldDB" id="A0A4T2GU37"/>
<dbReference type="PANTHER" id="PTHR30576">
    <property type="entry name" value="COLANIC BIOSYNTHESIS UDP-GLUCOSE LIPID CARRIER TRANSFERASE"/>
    <property type="match status" value="1"/>
</dbReference>
<evidence type="ECO:0000259" key="3">
    <source>
        <dbReference type="Pfam" id="PF02397"/>
    </source>
</evidence>
<organism evidence="4 5">
    <name type="scientific">Streptococcus suis</name>
    <dbReference type="NCBI Taxonomy" id="1307"/>
    <lineage>
        <taxon>Bacteria</taxon>
        <taxon>Bacillati</taxon>
        <taxon>Bacillota</taxon>
        <taxon>Bacilli</taxon>
        <taxon>Lactobacillales</taxon>
        <taxon>Streptococcaceae</taxon>
        <taxon>Streptococcus</taxon>
    </lineage>
</organism>
<evidence type="ECO:0000256" key="1">
    <source>
        <dbReference type="ARBA" id="ARBA00006464"/>
    </source>
</evidence>
<dbReference type="Proteomes" id="UP000305165">
    <property type="component" value="Unassembled WGS sequence"/>
</dbReference>
<evidence type="ECO:0000313" key="4">
    <source>
        <dbReference type="EMBL" id="TII01321.1"/>
    </source>
</evidence>
<comment type="caution">
    <text evidence="4">The sequence shown here is derived from an EMBL/GenBank/DDBJ whole genome shotgun (WGS) entry which is preliminary data.</text>
</comment>
<feature type="domain" description="Bacterial sugar transferase" evidence="3">
    <location>
        <begin position="7"/>
        <end position="181"/>
    </location>
</feature>
<comment type="similarity">
    <text evidence="1">Belongs to the bacterial sugar transferase family.</text>
</comment>
<reference evidence="4 5" key="1">
    <citation type="submission" date="2019-04" db="EMBL/GenBank/DDBJ databases">
        <title>Genome analysis of Streptococcus suis strain WUSS424.</title>
        <authorList>
            <person name="Chen H."/>
            <person name="Gao X."/>
            <person name="Wu Z."/>
        </authorList>
    </citation>
    <scope>NUCLEOTIDE SEQUENCE [LARGE SCALE GENOMIC DNA]</scope>
    <source>
        <strain evidence="4 5">WUSS424</strain>
    </source>
</reference>
<protein>
    <submittedName>
        <fullName evidence="4">Sugar transferase</fullName>
    </submittedName>
</protein>
<keyword evidence="2" id="KW-0812">Transmembrane</keyword>
<keyword evidence="4" id="KW-0808">Transferase</keyword>
<dbReference type="Pfam" id="PF02397">
    <property type="entry name" value="Bac_transf"/>
    <property type="match status" value="1"/>
</dbReference>
<dbReference type="GO" id="GO:0016780">
    <property type="term" value="F:phosphotransferase activity, for other substituted phosphate groups"/>
    <property type="evidence" value="ECO:0007669"/>
    <property type="project" value="TreeGrafter"/>
</dbReference>
<gene>
    <name evidence="4" type="ORF">FAJ39_01270</name>
</gene>
<evidence type="ECO:0000256" key="2">
    <source>
        <dbReference type="SAM" id="Phobius"/>
    </source>
</evidence>
<name>A0A4T2GU37_STRSU</name>
<dbReference type="EMBL" id="SSXO01000001">
    <property type="protein sequence ID" value="TII01321.1"/>
    <property type="molecule type" value="Genomic_DNA"/>
</dbReference>
<dbReference type="InterPro" id="IPR003362">
    <property type="entry name" value="Bact_transf"/>
</dbReference>
<sequence>MYRRFVKRLLDFVVSLLALVILFPLILVIACLVALNLGTPVLFSQERPGKNERIFKMYKFRTMTNARDQAGNLLPDSQRLTPFGAFLRSTSLDELPELWNIVKGDMSLIGPRPLLVEYLDLYTNHQRKRHSVRPGLTGLAQISGRNAISWEEKFDFDVQYVESISFWKDCQILIKTILKVLVREGIHSASSDTMEKFYGSEK</sequence>
<dbReference type="PROSITE" id="PS51257">
    <property type="entry name" value="PROKAR_LIPOPROTEIN"/>
    <property type="match status" value="1"/>
</dbReference>
<proteinExistence type="inferred from homology"/>
<keyword evidence="2" id="KW-1133">Transmembrane helix</keyword>
<evidence type="ECO:0000313" key="5">
    <source>
        <dbReference type="Proteomes" id="UP000305165"/>
    </source>
</evidence>
<dbReference type="PANTHER" id="PTHR30576:SF8">
    <property type="entry name" value="UNDECAPRENYL-PHOSPHATE GALACTOSE PHOSPHOTRANSFERASE"/>
    <property type="match status" value="1"/>
</dbReference>
<feature type="transmembrane region" description="Helical" evidence="2">
    <location>
        <begin position="12"/>
        <end position="35"/>
    </location>
</feature>
<accession>A0A4T2GU37</accession>